<sequence length="102" mass="10476">MFAHLSRRSTIALLAFAATFGSANASWLSGSDAPATQTNDGRYEIAQGGCSAAASQAAAQSGGQILSVQTAQRGGQTVCIVTVLIPAQDGNRPRRQTITVPQ</sequence>
<keyword evidence="1" id="KW-0732">Signal</keyword>
<evidence type="ECO:0000313" key="3">
    <source>
        <dbReference type="Proteomes" id="UP000542776"/>
    </source>
</evidence>
<dbReference type="Proteomes" id="UP000542776">
    <property type="component" value="Unassembled WGS sequence"/>
</dbReference>
<dbReference type="AlphaFoldDB" id="A0A7W6E883"/>
<evidence type="ECO:0000256" key="1">
    <source>
        <dbReference type="SAM" id="SignalP"/>
    </source>
</evidence>
<dbReference type="RefSeq" id="WP_183197289.1">
    <property type="nucleotide sequence ID" value="NZ_JACIEK010000001.1"/>
</dbReference>
<dbReference type="EMBL" id="JACIEK010000001">
    <property type="protein sequence ID" value="MBB3996561.1"/>
    <property type="molecule type" value="Genomic_DNA"/>
</dbReference>
<accession>A0A7W6E883</accession>
<protein>
    <recommendedName>
        <fullName evidence="4">Secreted protein</fullName>
    </recommendedName>
</protein>
<name>A0A7W6E883_9HYPH</name>
<evidence type="ECO:0008006" key="4">
    <source>
        <dbReference type="Google" id="ProtNLM"/>
    </source>
</evidence>
<evidence type="ECO:0000313" key="2">
    <source>
        <dbReference type="EMBL" id="MBB3996561.1"/>
    </source>
</evidence>
<proteinExistence type="predicted"/>
<reference evidence="2 3" key="1">
    <citation type="submission" date="2020-08" db="EMBL/GenBank/DDBJ databases">
        <title>Genomic Encyclopedia of Type Strains, Phase IV (KMG-IV): sequencing the most valuable type-strain genomes for metagenomic binning, comparative biology and taxonomic classification.</title>
        <authorList>
            <person name="Goeker M."/>
        </authorList>
    </citation>
    <scope>NUCLEOTIDE SEQUENCE [LARGE SCALE GENOMIC DNA]</scope>
    <source>
        <strain evidence="2 3">DSM 102238</strain>
    </source>
</reference>
<feature type="chain" id="PRO_5031512773" description="Secreted protein" evidence="1">
    <location>
        <begin position="26"/>
        <end position="102"/>
    </location>
</feature>
<gene>
    <name evidence="2" type="ORF">GGR04_000382</name>
</gene>
<feature type="signal peptide" evidence="1">
    <location>
        <begin position="1"/>
        <end position="25"/>
    </location>
</feature>
<organism evidence="2 3">
    <name type="scientific">Aureimonas pseudogalii</name>
    <dbReference type="NCBI Taxonomy" id="1744844"/>
    <lineage>
        <taxon>Bacteria</taxon>
        <taxon>Pseudomonadati</taxon>
        <taxon>Pseudomonadota</taxon>
        <taxon>Alphaproteobacteria</taxon>
        <taxon>Hyphomicrobiales</taxon>
        <taxon>Aurantimonadaceae</taxon>
        <taxon>Aureimonas</taxon>
    </lineage>
</organism>
<keyword evidence="3" id="KW-1185">Reference proteome</keyword>
<comment type="caution">
    <text evidence="2">The sequence shown here is derived from an EMBL/GenBank/DDBJ whole genome shotgun (WGS) entry which is preliminary data.</text>
</comment>